<dbReference type="NCBIfam" id="TIGR00758">
    <property type="entry name" value="UDG_fam4"/>
    <property type="match status" value="1"/>
</dbReference>
<evidence type="ECO:0000256" key="2">
    <source>
        <dbReference type="ARBA" id="ARBA00019403"/>
    </source>
</evidence>
<dbReference type="SMART" id="SM00986">
    <property type="entry name" value="UDG"/>
    <property type="match status" value="1"/>
</dbReference>
<keyword evidence="7" id="KW-0408">Iron</keyword>
<feature type="compositionally biased region" description="Low complexity" evidence="10">
    <location>
        <begin position="70"/>
        <end position="82"/>
    </location>
</feature>
<feature type="domain" description="Uracil-DNA glycosylase-like" evidence="11">
    <location>
        <begin position="116"/>
        <end position="268"/>
    </location>
</feature>
<dbReference type="OrthoDB" id="5290748at2"/>
<accession>A0A0K6HYH7</accession>
<evidence type="ECO:0000313" key="12">
    <source>
        <dbReference type="EMBL" id="CUA95868.1"/>
    </source>
</evidence>
<feature type="region of interest" description="Disordered" evidence="10">
    <location>
        <begin position="35"/>
        <end position="82"/>
    </location>
</feature>
<dbReference type="GO" id="GO:0006281">
    <property type="term" value="P:DNA repair"/>
    <property type="evidence" value="ECO:0007669"/>
    <property type="project" value="UniProtKB-KW"/>
</dbReference>
<comment type="similarity">
    <text evidence="1">Belongs to the uracil-DNA glycosylase (UDG) superfamily. Type 4 (UDGa) family.</text>
</comment>
<gene>
    <name evidence="12" type="ORF">Ga0061069_103295</name>
</gene>
<evidence type="ECO:0000256" key="9">
    <source>
        <dbReference type="ARBA" id="ARBA00023204"/>
    </source>
</evidence>
<dbReference type="SMART" id="SM00987">
    <property type="entry name" value="UreE_C"/>
    <property type="match status" value="1"/>
</dbReference>
<keyword evidence="3" id="KW-0004">4Fe-4S</keyword>
<keyword evidence="8" id="KW-0411">Iron-sulfur</keyword>
<name>A0A0K6HYH7_9BURK</name>
<dbReference type="InterPro" id="IPR005273">
    <property type="entry name" value="Ura-DNA_glyco_family4"/>
</dbReference>
<evidence type="ECO:0000256" key="5">
    <source>
        <dbReference type="ARBA" id="ARBA00022763"/>
    </source>
</evidence>
<keyword evidence="6" id="KW-0378">Hydrolase</keyword>
<keyword evidence="5" id="KW-0227">DNA damage</keyword>
<evidence type="ECO:0000259" key="11">
    <source>
        <dbReference type="SMART" id="SM00986"/>
    </source>
</evidence>
<dbReference type="Pfam" id="PF03167">
    <property type="entry name" value="UDG"/>
    <property type="match status" value="1"/>
</dbReference>
<dbReference type="Proteomes" id="UP000183649">
    <property type="component" value="Unassembled WGS sequence"/>
</dbReference>
<dbReference type="GO" id="GO:0097506">
    <property type="term" value="F:deaminated base DNA N-glycosylase activity"/>
    <property type="evidence" value="ECO:0007669"/>
    <property type="project" value="UniProtKB-ARBA"/>
</dbReference>
<feature type="compositionally biased region" description="Basic and acidic residues" evidence="10">
    <location>
        <begin position="50"/>
        <end position="63"/>
    </location>
</feature>
<keyword evidence="9" id="KW-0234">DNA repair</keyword>
<dbReference type="AlphaFoldDB" id="A0A0K6HYH7"/>
<dbReference type="InterPro" id="IPR051536">
    <property type="entry name" value="UDG_Type-4/5"/>
</dbReference>
<dbReference type="SUPFAM" id="SSF52141">
    <property type="entry name" value="Uracil-DNA glycosylase-like"/>
    <property type="match status" value="1"/>
</dbReference>
<dbReference type="InterPro" id="IPR036895">
    <property type="entry name" value="Uracil-DNA_glycosylase-like_sf"/>
</dbReference>
<evidence type="ECO:0000256" key="10">
    <source>
        <dbReference type="SAM" id="MobiDB-lite"/>
    </source>
</evidence>
<proteinExistence type="inferred from homology"/>
<dbReference type="GO" id="GO:0046872">
    <property type="term" value="F:metal ion binding"/>
    <property type="evidence" value="ECO:0007669"/>
    <property type="project" value="UniProtKB-KW"/>
</dbReference>
<dbReference type="GO" id="GO:0051539">
    <property type="term" value="F:4 iron, 4 sulfur cluster binding"/>
    <property type="evidence" value="ECO:0007669"/>
    <property type="project" value="UniProtKB-KW"/>
</dbReference>
<evidence type="ECO:0000256" key="7">
    <source>
        <dbReference type="ARBA" id="ARBA00023004"/>
    </source>
</evidence>
<sequence>MTDRQDNAPLTPQTLRWMQALGLGPLYVRRNLLKAPVSERSDSPPVKAVETTRPEVRPTDRSTARPPSPSSAGAAVSAPGTAREQAIARMNWEELQASVQDCRACKLGSSRHQAVFGSGATHARWMIVGEAPGAEEDRQGQPFVGAAGQLLDAMLQSIGLDRQADDPQRAVYVANVLKCRPPGNRNPQPEEVAQCVPWLQRQVALLRPTLILALGRFAAHSLLGSQAPINHLRGQVHAFAGIAVIVSYHPAYLLRNPADKARVWRDLCFARDTFAEKTAATAHPN</sequence>
<dbReference type="InterPro" id="IPR005122">
    <property type="entry name" value="Uracil-DNA_glycosylase-like"/>
</dbReference>
<evidence type="ECO:0000256" key="1">
    <source>
        <dbReference type="ARBA" id="ARBA00006521"/>
    </source>
</evidence>
<evidence type="ECO:0000256" key="6">
    <source>
        <dbReference type="ARBA" id="ARBA00022801"/>
    </source>
</evidence>
<dbReference type="CDD" id="cd10030">
    <property type="entry name" value="UDG-F4_TTUDGA_SPO1dp_like"/>
    <property type="match status" value="1"/>
</dbReference>
<evidence type="ECO:0000256" key="4">
    <source>
        <dbReference type="ARBA" id="ARBA00022723"/>
    </source>
</evidence>
<evidence type="ECO:0000256" key="8">
    <source>
        <dbReference type="ARBA" id="ARBA00023014"/>
    </source>
</evidence>
<dbReference type="PANTHER" id="PTHR33693">
    <property type="entry name" value="TYPE-5 URACIL-DNA GLYCOSYLASE"/>
    <property type="match status" value="1"/>
</dbReference>
<keyword evidence="13" id="KW-1185">Reference proteome</keyword>
<keyword evidence="4" id="KW-0479">Metal-binding</keyword>
<dbReference type="PANTHER" id="PTHR33693:SF9">
    <property type="entry name" value="TYPE-4 URACIL-DNA GLYCOSYLASE"/>
    <property type="match status" value="1"/>
</dbReference>
<organism evidence="12 13">
    <name type="scientific">Thiomonas bhubaneswarensis</name>
    <dbReference type="NCBI Taxonomy" id="339866"/>
    <lineage>
        <taxon>Bacteria</taxon>
        <taxon>Pseudomonadati</taxon>
        <taxon>Pseudomonadota</taxon>
        <taxon>Betaproteobacteria</taxon>
        <taxon>Burkholderiales</taxon>
        <taxon>Thiomonas</taxon>
    </lineage>
</organism>
<protein>
    <recommendedName>
        <fullName evidence="2">Type-4 uracil-DNA glycosylase</fullName>
    </recommendedName>
</protein>
<evidence type="ECO:0000313" key="13">
    <source>
        <dbReference type="Proteomes" id="UP000183649"/>
    </source>
</evidence>
<dbReference type="RefSeq" id="WP_055450076.1">
    <property type="nucleotide sequence ID" value="NZ_CYHF01000003.1"/>
</dbReference>
<reference evidence="13" key="1">
    <citation type="submission" date="2015-08" db="EMBL/GenBank/DDBJ databases">
        <authorList>
            <person name="Varghese N."/>
        </authorList>
    </citation>
    <scope>NUCLEOTIDE SEQUENCE [LARGE SCALE GENOMIC DNA]</scope>
    <source>
        <strain evidence="13">DSM 18181</strain>
    </source>
</reference>
<dbReference type="EMBL" id="CYHF01000003">
    <property type="protein sequence ID" value="CUA95868.1"/>
    <property type="molecule type" value="Genomic_DNA"/>
</dbReference>
<dbReference type="Gene3D" id="3.40.470.10">
    <property type="entry name" value="Uracil-DNA glycosylase-like domain"/>
    <property type="match status" value="1"/>
</dbReference>
<dbReference type="STRING" id="339866.GCA_001418255_01174"/>
<evidence type="ECO:0000256" key="3">
    <source>
        <dbReference type="ARBA" id="ARBA00022485"/>
    </source>
</evidence>